<protein>
    <submittedName>
        <fullName evidence="1">Uncharacterized protein</fullName>
    </submittedName>
</protein>
<proteinExistence type="predicted"/>
<sequence length="126" mass="14778">MRVPCSKGKDMIVLSVEPFCIYKEKSYYYTRMPCCRGKVMIVLSMKTCRVAEEKSRYYTLDKACLLQKKYHDCAECESHAVLRRKFMILLSKKDAFLQRKGHDSTVDKICRVAETLLLNDYEEEAL</sequence>
<dbReference type="EMBL" id="JAEAOA010002355">
    <property type="protein sequence ID" value="KAK3587656.1"/>
    <property type="molecule type" value="Genomic_DNA"/>
</dbReference>
<evidence type="ECO:0000313" key="1">
    <source>
        <dbReference type="EMBL" id="KAK3587656.1"/>
    </source>
</evidence>
<comment type="caution">
    <text evidence="1">The sequence shown here is derived from an EMBL/GenBank/DDBJ whole genome shotgun (WGS) entry which is preliminary data.</text>
</comment>
<dbReference type="AlphaFoldDB" id="A0AAE0VRT1"/>
<reference evidence="1" key="2">
    <citation type="journal article" date="2021" name="Genome Biol. Evol.">
        <title>Developing a high-quality reference genome for a parasitic bivalve with doubly uniparental inheritance (Bivalvia: Unionida).</title>
        <authorList>
            <person name="Smith C.H."/>
        </authorList>
    </citation>
    <scope>NUCLEOTIDE SEQUENCE</scope>
    <source>
        <strain evidence="1">CHS0354</strain>
        <tissue evidence="1">Mantle</tissue>
    </source>
</reference>
<evidence type="ECO:0000313" key="2">
    <source>
        <dbReference type="Proteomes" id="UP001195483"/>
    </source>
</evidence>
<gene>
    <name evidence="1" type="ORF">CHS0354_042437</name>
</gene>
<name>A0AAE0VRT1_9BIVA</name>
<accession>A0AAE0VRT1</accession>
<keyword evidence="2" id="KW-1185">Reference proteome</keyword>
<reference evidence="1" key="1">
    <citation type="journal article" date="2021" name="Genome Biol. Evol.">
        <title>A High-Quality Reference Genome for a Parasitic Bivalve with Doubly Uniparental Inheritance (Bivalvia: Unionida).</title>
        <authorList>
            <person name="Smith C.H."/>
        </authorList>
    </citation>
    <scope>NUCLEOTIDE SEQUENCE</scope>
    <source>
        <strain evidence="1">CHS0354</strain>
    </source>
</reference>
<organism evidence="1 2">
    <name type="scientific">Potamilus streckersoni</name>
    <dbReference type="NCBI Taxonomy" id="2493646"/>
    <lineage>
        <taxon>Eukaryota</taxon>
        <taxon>Metazoa</taxon>
        <taxon>Spiralia</taxon>
        <taxon>Lophotrochozoa</taxon>
        <taxon>Mollusca</taxon>
        <taxon>Bivalvia</taxon>
        <taxon>Autobranchia</taxon>
        <taxon>Heteroconchia</taxon>
        <taxon>Palaeoheterodonta</taxon>
        <taxon>Unionida</taxon>
        <taxon>Unionoidea</taxon>
        <taxon>Unionidae</taxon>
        <taxon>Ambleminae</taxon>
        <taxon>Lampsilini</taxon>
        <taxon>Potamilus</taxon>
    </lineage>
</organism>
<reference evidence="1" key="3">
    <citation type="submission" date="2023-05" db="EMBL/GenBank/DDBJ databases">
        <authorList>
            <person name="Smith C.H."/>
        </authorList>
    </citation>
    <scope>NUCLEOTIDE SEQUENCE</scope>
    <source>
        <strain evidence="1">CHS0354</strain>
        <tissue evidence="1">Mantle</tissue>
    </source>
</reference>
<dbReference type="Proteomes" id="UP001195483">
    <property type="component" value="Unassembled WGS sequence"/>
</dbReference>